<feature type="compositionally biased region" description="Pro residues" evidence="28">
    <location>
        <begin position="3716"/>
        <end position="3728"/>
    </location>
</feature>
<keyword evidence="20" id="KW-0449">Lipoprotein</keyword>
<feature type="compositionally biased region" description="Pro residues" evidence="28">
    <location>
        <begin position="1609"/>
        <end position="1624"/>
    </location>
</feature>
<feature type="compositionally biased region" description="Basic and acidic residues" evidence="28">
    <location>
        <begin position="3628"/>
        <end position="3645"/>
    </location>
</feature>
<feature type="compositionally biased region" description="Pro residues" evidence="28">
    <location>
        <begin position="1569"/>
        <end position="1590"/>
    </location>
</feature>
<evidence type="ECO:0000256" key="14">
    <source>
        <dbReference type="ARBA" id="ARBA00023054"/>
    </source>
</evidence>
<evidence type="ECO:0000256" key="2">
    <source>
        <dbReference type="ARBA" id="ARBA00022481"/>
    </source>
</evidence>
<keyword evidence="18" id="KW-0804">Transcription</keyword>
<evidence type="ECO:0000259" key="29">
    <source>
        <dbReference type="PROSITE" id="PS50016"/>
    </source>
</evidence>
<dbReference type="OrthoDB" id="308383at2759"/>
<dbReference type="Proteomes" id="UP000838412">
    <property type="component" value="Chromosome 12"/>
</dbReference>
<dbReference type="PROSITE" id="PS50280">
    <property type="entry name" value="SET"/>
    <property type="match status" value="1"/>
</dbReference>
<keyword evidence="4" id="KW-0489">Methyltransferase</keyword>
<dbReference type="FunFam" id="3.30.40.10:FF:000852">
    <property type="entry name" value="Histone-lysine N-methyltransferase 2C"/>
    <property type="match status" value="1"/>
</dbReference>
<feature type="compositionally biased region" description="Pro residues" evidence="28">
    <location>
        <begin position="54"/>
        <end position="77"/>
    </location>
</feature>
<feature type="compositionally biased region" description="Basic and acidic residues" evidence="28">
    <location>
        <begin position="3163"/>
        <end position="3173"/>
    </location>
</feature>
<feature type="compositionally biased region" description="Low complexity" evidence="28">
    <location>
        <begin position="1980"/>
        <end position="1997"/>
    </location>
</feature>
<dbReference type="InterPro" id="IPR001965">
    <property type="entry name" value="Znf_PHD"/>
</dbReference>
<evidence type="ECO:0000256" key="28">
    <source>
        <dbReference type="SAM" id="MobiDB-lite"/>
    </source>
</evidence>
<feature type="compositionally biased region" description="Pro residues" evidence="28">
    <location>
        <begin position="2763"/>
        <end position="2773"/>
    </location>
</feature>
<feature type="domain" description="Post-SET" evidence="31">
    <location>
        <begin position="5246"/>
        <end position="5262"/>
    </location>
</feature>
<evidence type="ECO:0000256" key="13">
    <source>
        <dbReference type="ARBA" id="ARBA00023015"/>
    </source>
</evidence>
<dbReference type="GO" id="GO:0003713">
    <property type="term" value="F:transcription coactivator activity"/>
    <property type="evidence" value="ECO:0007669"/>
    <property type="project" value="TreeGrafter"/>
</dbReference>
<evidence type="ECO:0000256" key="27">
    <source>
        <dbReference type="PROSITE-ProRule" id="PRU00146"/>
    </source>
</evidence>
<evidence type="ECO:0000256" key="9">
    <source>
        <dbReference type="ARBA" id="ARBA00022771"/>
    </source>
</evidence>
<dbReference type="Gene3D" id="3.30.160.360">
    <property type="match status" value="1"/>
</dbReference>
<feature type="compositionally biased region" description="Basic residues" evidence="28">
    <location>
        <begin position="3410"/>
        <end position="3426"/>
    </location>
</feature>
<dbReference type="FunFam" id="3.30.40.10:FF:001142">
    <property type="entry name" value="Histone-lysine N-methyltransferase"/>
    <property type="match status" value="1"/>
</dbReference>
<feature type="compositionally biased region" description="Low complexity" evidence="28">
    <location>
        <begin position="3174"/>
        <end position="3184"/>
    </location>
</feature>
<dbReference type="SUPFAM" id="SSF82199">
    <property type="entry name" value="SET domain"/>
    <property type="match status" value="1"/>
</dbReference>
<feature type="compositionally biased region" description="Basic and acidic residues" evidence="28">
    <location>
        <begin position="1149"/>
        <end position="1160"/>
    </location>
</feature>
<feature type="compositionally biased region" description="Low complexity" evidence="28">
    <location>
        <begin position="2039"/>
        <end position="2048"/>
    </location>
</feature>
<feature type="compositionally biased region" description="Basic and acidic residues" evidence="28">
    <location>
        <begin position="2488"/>
        <end position="2508"/>
    </location>
</feature>
<evidence type="ECO:0000256" key="12">
    <source>
        <dbReference type="ARBA" id="ARBA00022990"/>
    </source>
</evidence>
<feature type="region of interest" description="Disordered" evidence="28">
    <location>
        <begin position="1047"/>
        <end position="1067"/>
    </location>
</feature>
<dbReference type="SUPFAM" id="SSF57903">
    <property type="entry name" value="FYVE/PHD zinc finger"/>
    <property type="match status" value="6"/>
</dbReference>
<feature type="region of interest" description="Disordered" evidence="28">
    <location>
        <begin position="4621"/>
        <end position="4701"/>
    </location>
</feature>
<accession>A0A8J9YTN3</accession>
<feature type="compositionally biased region" description="Pro residues" evidence="28">
    <location>
        <begin position="3794"/>
        <end position="3809"/>
    </location>
</feature>
<keyword evidence="3" id="KW-0597">Phosphoprotein</keyword>
<feature type="compositionally biased region" description="Pro residues" evidence="28">
    <location>
        <begin position="4297"/>
        <end position="4306"/>
    </location>
</feature>
<keyword evidence="6" id="KW-0949">S-adenosyl-L-methionine</keyword>
<comment type="catalytic activity">
    <reaction evidence="23">
        <text>L-lysyl(4)-[histone H3] + S-adenosyl-L-methionine = N(6)-methyl-L-lysyl(4)-[histone H3] + S-adenosyl-L-homocysteine + H(+)</text>
        <dbReference type="Rhea" id="RHEA:60264"/>
        <dbReference type="Rhea" id="RHEA-COMP:15543"/>
        <dbReference type="Rhea" id="RHEA-COMP:15547"/>
        <dbReference type="ChEBI" id="CHEBI:15378"/>
        <dbReference type="ChEBI" id="CHEBI:29969"/>
        <dbReference type="ChEBI" id="CHEBI:57856"/>
        <dbReference type="ChEBI" id="CHEBI:59789"/>
        <dbReference type="ChEBI" id="CHEBI:61929"/>
        <dbReference type="EC" id="2.1.1.364"/>
    </reaction>
    <physiologicalReaction direction="left-to-right" evidence="23">
        <dbReference type="Rhea" id="RHEA:60265"/>
    </physiologicalReaction>
</comment>
<evidence type="ECO:0000256" key="26">
    <source>
        <dbReference type="ARBA" id="ARBA00072631"/>
    </source>
</evidence>
<dbReference type="CDD" id="cd15666">
    <property type="entry name" value="ePHD2_KMT2C_like"/>
    <property type="match status" value="1"/>
</dbReference>
<dbReference type="SMART" id="SM00184">
    <property type="entry name" value="RING"/>
    <property type="match status" value="6"/>
</dbReference>
<dbReference type="EC" id="2.1.1.364" evidence="22"/>
<dbReference type="FunFam" id="3.30.40.10:FF:000080">
    <property type="entry name" value="Histone-lysine N-methyltransferase 2C"/>
    <property type="match status" value="1"/>
</dbReference>
<dbReference type="CDD" id="cd15594">
    <property type="entry name" value="PHD2_KMT2C"/>
    <property type="match status" value="1"/>
</dbReference>
<dbReference type="Gene3D" id="1.10.30.10">
    <property type="entry name" value="High mobility group box domain"/>
    <property type="match status" value="1"/>
</dbReference>
<evidence type="ECO:0000313" key="34">
    <source>
        <dbReference type="Proteomes" id="UP000838412"/>
    </source>
</evidence>
<feature type="compositionally biased region" description="Pro residues" evidence="28">
    <location>
        <begin position="2304"/>
        <end position="2320"/>
    </location>
</feature>
<feature type="compositionally biased region" description="Low complexity" evidence="28">
    <location>
        <begin position="3325"/>
        <end position="3339"/>
    </location>
</feature>
<feature type="compositionally biased region" description="Pro residues" evidence="28">
    <location>
        <begin position="1730"/>
        <end position="1748"/>
    </location>
</feature>
<keyword evidence="13" id="KW-0805">Transcription regulation</keyword>
<dbReference type="GO" id="GO:0016746">
    <property type="term" value="F:acyltransferase activity"/>
    <property type="evidence" value="ECO:0007669"/>
    <property type="project" value="UniProtKB-KW"/>
</dbReference>
<dbReference type="FunFam" id="2.170.270.10:FF:000003">
    <property type="entry name" value="Histone-lysine N-methyltransferase"/>
    <property type="match status" value="1"/>
</dbReference>
<feature type="compositionally biased region" description="Polar residues" evidence="28">
    <location>
        <begin position="1825"/>
        <end position="1836"/>
    </location>
</feature>
<feature type="domain" description="PHD-type" evidence="32">
    <location>
        <begin position="4754"/>
        <end position="4862"/>
    </location>
</feature>
<feature type="compositionally biased region" description="Low complexity" evidence="28">
    <location>
        <begin position="2790"/>
        <end position="2809"/>
    </location>
</feature>
<feature type="region of interest" description="Disordered" evidence="28">
    <location>
        <begin position="3981"/>
        <end position="4009"/>
    </location>
</feature>
<dbReference type="InterPro" id="IPR003888">
    <property type="entry name" value="FYrich_N"/>
</dbReference>
<feature type="region of interest" description="Disordered" evidence="28">
    <location>
        <begin position="4180"/>
        <end position="4202"/>
    </location>
</feature>
<dbReference type="PANTHER" id="PTHR45888">
    <property type="entry name" value="HL01030P-RELATED"/>
    <property type="match status" value="1"/>
</dbReference>
<evidence type="ECO:0000256" key="11">
    <source>
        <dbReference type="ARBA" id="ARBA00022853"/>
    </source>
</evidence>
<feature type="compositionally biased region" description="Basic residues" evidence="28">
    <location>
        <begin position="1196"/>
        <end position="1205"/>
    </location>
</feature>
<feature type="compositionally biased region" description="Polar residues" evidence="28">
    <location>
        <begin position="2897"/>
        <end position="2916"/>
    </location>
</feature>
<keyword evidence="12" id="KW-0007">Acetylation</keyword>
<feature type="compositionally biased region" description="Low complexity" evidence="28">
    <location>
        <begin position="1526"/>
        <end position="1540"/>
    </location>
</feature>
<evidence type="ECO:0000256" key="17">
    <source>
        <dbReference type="ARBA" id="ARBA00023159"/>
    </source>
</evidence>
<feature type="domain" description="PHD-type" evidence="29">
    <location>
        <begin position="345"/>
        <end position="397"/>
    </location>
</feature>
<keyword evidence="17" id="KW-0010">Activator</keyword>
<protein>
    <recommendedName>
        <fullName evidence="26">Histone-lysine N-methyltransferase 2C</fullName>
        <ecNumber evidence="22">2.1.1.364</ecNumber>
    </recommendedName>
</protein>
<feature type="region of interest" description="Disordered" evidence="28">
    <location>
        <begin position="1458"/>
        <end position="1484"/>
    </location>
</feature>
<comment type="subcellular location">
    <subcellularLocation>
        <location evidence="1">Nucleus</location>
    </subcellularLocation>
</comment>
<dbReference type="InterPro" id="IPR003616">
    <property type="entry name" value="Post-SET_dom"/>
</dbReference>
<feature type="compositionally biased region" description="Basic residues" evidence="28">
    <location>
        <begin position="29"/>
        <end position="42"/>
    </location>
</feature>
<feature type="compositionally biased region" description="Low complexity" evidence="28">
    <location>
        <begin position="3018"/>
        <end position="3027"/>
    </location>
</feature>
<feature type="region of interest" description="Disordered" evidence="28">
    <location>
        <begin position="3664"/>
        <end position="3862"/>
    </location>
</feature>
<feature type="compositionally biased region" description="Polar residues" evidence="28">
    <location>
        <begin position="2268"/>
        <end position="2277"/>
    </location>
</feature>
<evidence type="ECO:0000256" key="3">
    <source>
        <dbReference type="ARBA" id="ARBA00022553"/>
    </source>
</evidence>
<dbReference type="PROSITE" id="PS51805">
    <property type="entry name" value="EPHD"/>
    <property type="match status" value="2"/>
</dbReference>
<feature type="region of interest" description="Disordered" evidence="28">
    <location>
        <begin position="1341"/>
        <end position="1426"/>
    </location>
</feature>
<feature type="compositionally biased region" description="Pro residues" evidence="28">
    <location>
        <begin position="3313"/>
        <end position="3324"/>
    </location>
</feature>
<reference evidence="33" key="1">
    <citation type="submission" date="2022-01" db="EMBL/GenBank/DDBJ databases">
        <authorList>
            <person name="Braso-Vives M."/>
        </authorList>
    </citation>
    <scope>NUCLEOTIDE SEQUENCE</scope>
</reference>
<dbReference type="Gene3D" id="3.30.40.10">
    <property type="entry name" value="Zinc/RING finger domain, C3HC4 (zinc finger)"/>
    <property type="match status" value="8"/>
</dbReference>
<feature type="compositionally biased region" description="Basic and acidic residues" evidence="28">
    <location>
        <begin position="3898"/>
        <end position="3916"/>
    </location>
</feature>
<dbReference type="SMART" id="SM00542">
    <property type="entry name" value="FYRC"/>
    <property type="match status" value="1"/>
</dbReference>
<feature type="compositionally biased region" description="Basic and acidic residues" evidence="28">
    <location>
        <begin position="3600"/>
        <end position="3620"/>
    </location>
</feature>
<dbReference type="InterPro" id="IPR001841">
    <property type="entry name" value="Znf_RING"/>
</dbReference>
<dbReference type="InterPro" id="IPR036910">
    <property type="entry name" value="HMG_box_dom_sf"/>
</dbReference>
<dbReference type="SUPFAM" id="SSF47095">
    <property type="entry name" value="HMG-box"/>
    <property type="match status" value="1"/>
</dbReference>
<feature type="compositionally biased region" description="Polar residues" evidence="28">
    <location>
        <begin position="2967"/>
        <end position="2991"/>
    </location>
</feature>
<feature type="compositionally biased region" description="Low complexity" evidence="28">
    <location>
        <begin position="4322"/>
        <end position="4333"/>
    </location>
</feature>
<feature type="domain" description="PHD-type" evidence="29">
    <location>
        <begin position="496"/>
        <end position="557"/>
    </location>
</feature>
<dbReference type="FunFam" id="1.10.30.10:FF:000009">
    <property type="entry name" value="Histone-lysine N-methyltransferase"/>
    <property type="match status" value="1"/>
</dbReference>
<feature type="region of interest" description="Disordered" evidence="28">
    <location>
        <begin position="4029"/>
        <end position="4111"/>
    </location>
</feature>
<feature type="domain" description="PHD-type" evidence="29">
    <location>
        <begin position="990"/>
        <end position="1045"/>
    </location>
</feature>
<keyword evidence="10" id="KW-0862">Zinc</keyword>
<evidence type="ECO:0000259" key="30">
    <source>
        <dbReference type="PROSITE" id="PS50280"/>
    </source>
</evidence>
<feature type="region of interest" description="Disordered" evidence="28">
    <location>
        <begin position="2701"/>
        <end position="2839"/>
    </location>
</feature>
<dbReference type="FunFam" id="3.30.40.10:FF:000002">
    <property type="entry name" value="Histone-lysine N-methyltransferase"/>
    <property type="match status" value="1"/>
</dbReference>
<dbReference type="InterPro" id="IPR047004">
    <property type="entry name" value="KMT2C_PHD2"/>
</dbReference>
<feature type="region of interest" description="Disordered" evidence="28">
    <location>
        <begin position="1691"/>
        <end position="1855"/>
    </location>
</feature>
<dbReference type="PROSITE" id="PS51543">
    <property type="entry name" value="FYRC"/>
    <property type="match status" value="1"/>
</dbReference>
<feature type="compositionally biased region" description="Polar residues" evidence="28">
    <location>
        <begin position="1749"/>
        <end position="1764"/>
    </location>
</feature>
<evidence type="ECO:0000259" key="31">
    <source>
        <dbReference type="PROSITE" id="PS50868"/>
    </source>
</evidence>
<feature type="region of interest" description="Disordered" evidence="28">
    <location>
        <begin position="2852"/>
        <end position="3132"/>
    </location>
</feature>
<feature type="compositionally biased region" description="Pro residues" evidence="28">
    <location>
        <begin position="2364"/>
        <end position="2377"/>
    </location>
</feature>
<feature type="region of interest" description="Disordered" evidence="28">
    <location>
        <begin position="3474"/>
        <end position="3645"/>
    </location>
</feature>
<evidence type="ECO:0000256" key="16">
    <source>
        <dbReference type="ARBA" id="ARBA00023139"/>
    </source>
</evidence>
<dbReference type="InterPro" id="IPR011011">
    <property type="entry name" value="Znf_FYVE_PHD"/>
</dbReference>
<feature type="compositionally biased region" description="Polar residues" evidence="28">
    <location>
        <begin position="4272"/>
        <end position="4281"/>
    </location>
</feature>
<evidence type="ECO:0000256" key="10">
    <source>
        <dbReference type="ARBA" id="ARBA00022833"/>
    </source>
</evidence>
<evidence type="ECO:0000256" key="6">
    <source>
        <dbReference type="ARBA" id="ARBA00022691"/>
    </source>
</evidence>
<dbReference type="Pfam" id="PF05965">
    <property type="entry name" value="FYRC"/>
    <property type="match status" value="1"/>
</dbReference>
<dbReference type="InterPro" id="IPR019787">
    <property type="entry name" value="Znf_PHD-finger"/>
</dbReference>
<comment type="subunit">
    <text evidence="25">Component of the MLL3 complex (also named ASCOM complex), at least composed of catalytic subunit KMT2C/MLL3, ASH2L, RBBP5, WDR5, NCOA6, DPY30, KDM6A, PAXIP1/PTIP, PAGR1 and alpha- and beta-tubulin. Forms a core complex with the evolutionary conserved subcomplex WRAD composed of WDR5, RBBP5, ASH2L/ASH2 and DPY30 subunits; WRAD differentially stimulates the methyltransferase activity. Interacts (via WIN motif) with WDR5.</text>
</comment>
<feature type="compositionally biased region" description="Polar residues" evidence="28">
    <location>
        <begin position="1711"/>
        <end position="1720"/>
    </location>
</feature>
<feature type="compositionally biased region" description="Low complexity" evidence="28">
    <location>
        <begin position="2057"/>
        <end position="2066"/>
    </location>
</feature>
<dbReference type="SMART" id="SM00317">
    <property type="entry name" value="SET"/>
    <property type="match status" value="1"/>
</dbReference>
<dbReference type="EMBL" id="OV696697">
    <property type="protein sequence ID" value="CAH1241487.1"/>
    <property type="molecule type" value="Genomic_DNA"/>
</dbReference>
<dbReference type="SMART" id="SM00398">
    <property type="entry name" value="HMG"/>
    <property type="match status" value="1"/>
</dbReference>
<feature type="compositionally biased region" description="Acidic residues" evidence="28">
    <location>
        <begin position="1408"/>
        <end position="1419"/>
    </location>
</feature>
<evidence type="ECO:0000256" key="15">
    <source>
        <dbReference type="ARBA" id="ARBA00023125"/>
    </source>
</evidence>
<name>A0A8J9YTN3_BRALA</name>
<feature type="region of interest" description="Disordered" evidence="28">
    <location>
        <begin position="2488"/>
        <end position="2599"/>
    </location>
</feature>
<dbReference type="SMART" id="SM00249">
    <property type="entry name" value="PHD"/>
    <property type="match status" value="8"/>
</dbReference>
<feature type="compositionally biased region" description="Basic and acidic residues" evidence="28">
    <location>
        <begin position="3923"/>
        <end position="3949"/>
    </location>
</feature>
<keyword evidence="19" id="KW-0539">Nucleus</keyword>
<evidence type="ECO:0000256" key="7">
    <source>
        <dbReference type="ARBA" id="ARBA00022723"/>
    </source>
</evidence>
<dbReference type="CDD" id="cd15489">
    <property type="entry name" value="PHD_SF"/>
    <property type="match status" value="1"/>
</dbReference>
<dbReference type="InterPro" id="IPR009071">
    <property type="entry name" value="HMG_box_dom"/>
</dbReference>
<dbReference type="CDD" id="cd15509">
    <property type="entry name" value="PHD1_KMT2C_like"/>
    <property type="match status" value="1"/>
</dbReference>
<feature type="compositionally biased region" description="Low complexity" evidence="28">
    <location>
        <begin position="3481"/>
        <end position="3513"/>
    </location>
</feature>
<dbReference type="PROSITE" id="PS51542">
    <property type="entry name" value="FYRN"/>
    <property type="match status" value="1"/>
</dbReference>
<feature type="region of interest" description="Disordered" evidence="28">
    <location>
        <begin position="151"/>
        <end position="170"/>
    </location>
</feature>
<feature type="compositionally biased region" description="Basic and acidic residues" evidence="28">
    <location>
        <begin position="2935"/>
        <end position="2961"/>
    </location>
</feature>
<feature type="region of interest" description="Disordered" evidence="28">
    <location>
        <begin position="2615"/>
        <end position="2639"/>
    </location>
</feature>
<evidence type="ECO:0000259" key="32">
    <source>
        <dbReference type="PROSITE" id="PS51805"/>
    </source>
</evidence>
<dbReference type="SMART" id="SM00508">
    <property type="entry name" value="PostSET"/>
    <property type="match status" value="1"/>
</dbReference>
<feature type="region of interest" description="Disordered" evidence="28">
    <location>
        <begin position="3302"/>
        <end position="3339"/>
    </location>
</feature>
<dbReference type="GO" id="GO:0044666">
    <property type="term" value="C:MLL3/4 complex"/>
    <property type="evidence" value="ECO:0007669"/>
    <property type="project" value="TreeGrafter"/>
</dbReference>
<feature type="region of interest" description="Disordered" evidence="28">
    <location>
        <begin position="3888"/>
        <end position="3956"/>
    </location>
</feature>
<feature type="compositionally biased region" description="Polar residues" evidence="28">
    <location>
        <begin position="4385"/>
        <end position="4398"/>
    </location>
</feature>
<dbReference type="PANTHER" id="PTHR45888:SF6">
    <property type="entry name" value="HL01030P-RELATED"/>
    <property type="match status" value="1"/>
</dbReference>
<evidence type="ECO:0000256" key="19">
    <source>
        <dbReference type="ARBA" id="ARBA00023242"/>
    </source>
</evidence>
<dbReference type="GO" id="GO:0045944">
    <property type="term" value="P:positive regulation of transcription by RNA polymerase II"/>
    <property type="evidence" value="ECO:0007669"/>
    <property type="project" value="TreeGrafter"/>
</dbReference>
<evidence type="ECO:0000256" key="4">
    <source>
        <dbReference type="ARBA" id="ARBA00022603"/>
    </source>
</evidence>
<feature type="compositionally biased region" description="Basic and acidic residues" evidence="28">
    <location>
        <begin position="2873"/>
        <end position="2891"/>
    </location>
</feature>
<keyword evidence="8" id="KW-0677">Repeat</keyword>
<feature type="compositionally biased region" description="Basic and acidic residues" evidence="28">
    <location>
        <begin position="1397"/>
        <end position="1406"/>
    </location>
</feature>
<feature type="domain" description="SET" evidence="30">
    <location>
        <begin position="5122"/>
        <end position="5238"/>
    </location>
</feature>
<feature type="region of interest" description="Disordered" evidence="28">
    <location>
        <begin position="1137"/>
        <end position="1233"/>
    </location>
</feature>
<feature type="compositionally biased region" description="Polar residues" evidence="28">
    <location>
        <begin position="2350"/>
        <end position="2361"/>
    </location>
</feature>
<feature type="region of interest" description="Disordered" evidence="28">
    <location>
        <begin position="3162"/>
        <end position="3229"/>
    </location>
</feature>
<keyword evidence="7" id="KW-0479">Metal-binding</keyword>
<feature type="compositionally biased region" description="Low complexity" evidence="28">
    <location>
        <begin position="1377"/>
        <end position="1389"/>
    </location>
</feature>
<dbReference type="CDD" id="cd21997">
    <property type="entry name" value="HMG_KMT2C-like"/>
    <property type="match status" value="1"/>
</dbReference>
<dbReference type="PROSITE" id="PS50016">
    <property type="entry name" value="ZF_PHD_2"/>
    <property type="match status" value="6"/>
</dbReference>
<evidence type="ECO:0000256" key="21">
    <source>
        <dbReference type="ARBA" id="ARBA00023315"/>
    </source>
</evidence>
<keyword evidence="2" id="KW-0488">Methylation</keyword>
<feature type="domain" description="PHD-type" evidence="29">
    <location>
        <begin position="394"/>
        <end position="444"/>
    </location>
</feature>
<feature type="compositionally biased region" description="Polar residues" evidence="28">
    <location>
        <begin position="2394"/>
        <end position="2408"/>
    </location>
</feature>
<dbReference type="CDD" id="cd15665">
    <property type="entry name" value="ePHD1_KMT2C_like"/>
    <property type="match status" value="1"/>
</dbReference>
<feature type="region of interest" description="Disordered" evidence="28">
    <location>
        <begin position="4272"/>
        <end position="4398"/>
    </location>
</feature>
<dbReference type="GO" id="GO:0003677">
    <property type="term" value="F:DNA binding"/>
    <property type="evidence" value="ECO:0007669"/>
    <property type="project" value="UniProtKB-KW"/>
</dbReference>
<evidence type="ECO:0000256" key="22">
    <source>
        <dbReference type="ARBA" id="ARBA00023620"/>
    </source>
</evidence>
<evidence type="ECO:0000313" key="33">
    <source>
        <dbReference type="EMBL" id="CAH1241487.1"/>
    </source>
</evidence>
<comment type="function">
    <text evidence="24">Histone methyltransferase that catalyzes methyl group transfer from S-adenosyl-L-methionine to the epsilon-amino group of 'Lys-4' of histone H3 (H3K4). Part of chromatin remodeling machinery predominantly forms H3K4me1 methylation marks at active chromatin sites where transcription and DNA repair take place. Likely plays a redundant role with KMT2D in enriching H3K4me1 mark on primed and active enhancer elements.</text>
</comment>
<dbReference type="Gene3D" id="2.170.270.10">
    <property type="entry name" value="SET domain"/>
    <property type="match status" value="1"/>
</dbReference>
<feature type="compositionally biased region" description="Basic and acidic residues" evidence="28">
    <location>
        <begin position="1691"/>
        <end position="1707"/>
    </location>
</feature>
<feature type="compositionally biased region" description="Polar residues" evidence="28">
    <location>
        <begin position="1778"/>
        <end position="1791"/>
    </location>
</feature>
<proteinExistence type="predicted"/>
<feature type="compositionally biased region" description="Basic and acidic residues" evidence="28">
    <location>
        <begin position="829"/>
        <end position="839"/>
    </location>
</feature>
<feature type="domain" description="PHD-type" evidence="32">
    <location>
        <begin position="229"/>
        <end position="336"/>
    </location>
</feature>
<dbReference type="GO" id="GO:0032259">
    <property type="term" value="P:methylation"/>
    <property type="evidence" value="ECO:0007669"/>
    <property type="project" value="UniProtKB-KW"/>
</dbReference>
<feature type="compositionally biased region" description="Polar residues" evidence="28">
    <location>
        <begin position="1461"/>
        <end position="1475"/>
    </location>
</feature>
<feature type="compositionally biased region" description="Polar residues" evidence="28">
    <location>
        <begin position="3121"/>
        <end position="3132"/>
    </location>
</feature>
<dbReference type="InterPro" id="IPR001214">
    <property type="entry name" value="SET_dom"/>
</dbReference>
<keyword evidence="9 27" id="KW-0863">Zinc-finger</keyword>
<keyword evidence="34" id="KW-1185">Reference proteome</keyword>
<keyword evidence="14" id="KW-0175">Coiled coil</keyword>
<feature type="compositionally biased region" description="Basic and acidic residues" evidence="28">
    <location>
        <begin position="4068"/>
        <end position="4081"/>
    </location>
</feature>
<feature type="compositionally biased region" description="Basic and acidic residues" evidence="28">
    <location>
        <begin position="2016"/>
        <end position="2031"/>
    </location>
</feature>
<feature type="compositionally biased region" description="Low complexity" evidence="28">
    <location>
        <begin position="4053"/>
        <end position="4065"/>
    </location>
</feature>
<dbReference type="InterPro" id="IPR046341">
    <property type="entry name" value="SET_dom_sf"/>
</dbReference>
<organism evidence="33 34">
    <name type="scientific">Branchiostoma lanceolatum</name>
    <name type="common">Common lancelet</name>
    <name type="synonym">Amphioxus lanceolatum</name>
    <dbReference type="NCBI Taxonomy" id="7740"/>
    <lineage>
        <taxon>Eukaryota</taxon>
        <taxon>Metazoa</taxon>
        <taxon>Chordata</taxon>
        <taxon>Cephalochordata</taxon>
        <taxon>Leptocardii</taxon>
        <taxon>Amphioxiformes</taxon>
        <taxon>Branchiostomatidae</taxon>
        <taxon>Branchiostoma</taxon>
    </lineage>
</organism>
<dbReference type="GO" id="GO:0008270">
    <property type="term" value="F:zinc ion binding"/>
    <property type="evidence" value="ECO:0007669"/>
    <property type="project" value="UniProtKB-KW"/>
</dbReference>
<evidence type="ECO:0000256" key="23">
    <source>
        <dbReference type="ARBA" id="ARBA00049353"/>
    </source>
</evidence>
<dbReference type="InterPro" id="IPR013083">
    <property type="entry name" value="Znf_RING/FYVE/PHD"/>
</dbReference>
<keyword evidence="16" id="KW-0564">Palmitate</keyword>
<dbReference type="Pfam" id="PF00856">
    <property type="entry name" value="SET"/>
    <property type="match status" value="1"/>
</dbReference>
<evidence type="ECO:0000256" key="25">
    <source>
        <dbReference type="ARBA" id="ARBA00065668"/>
    </source>
</evidence>
<feature type="compositionally biased region" description="Basic and acidic residues" evidence="28">
    <location>
        <begin position="2917"/>
        <end position="2928"/>
    </location>
</feature>
<dbReference type="InterPro" id="IPR034732">
    <property type="entry name" value="EPHD"/>
</dbReference>
<keyword evidence="5" id="KW-0808">Transferase</keyword>
<evidence type="ECO:0000256" key="1">
    <source>
        <dbReference type="ARBA" id="ARBA00004123"/>
    </source>
</evidence>
<evidence type="ECO:0000256" key="8">
    <source>
        <dbReference type="ARBA" id="ARBA00022737"/>
    </source>
</evidence>
<feature type="compositionally biased region" description="Basic and acidic residues" evidence="28">
    <location>
        <begin position="4622"/>
        <end position="4646"/>
    </location>
</feature>
<dbReference type="CDD" id="cd15514">
    <property type="entry name" value="PHD6_KMT2C_like"/>
    <property type="match status" value="1"/>
</dbReference>
<feature type="region of interest" description="Disordered" evidence="28">
    <location>
        <begin position="1946"/>
        <end position="2426"/>
    </location>
</feature>
<evidence type="ECO:0000256" key="20">
    <source>
        <dbReference type="ARBA" id="ARBA00023288"/>
    </source>
</evidence>
<feature type="region of interest" description="Disordered" evidence="28">
    <location>
        <begin position="175"/>
        <end position="223"/>
    </location>
</feature>
<feature type="region of interest" description="Disordered" evidence="28">
    <location>
        <begin position="3408"/>
        <end position="3435"/>
    </location>
</feature>
<feature type="compositionally biased region" description="Basic residues" evidence="28">
    <location>
        <begin position="4086"/>
        <end position="4102"/>
    </location>
</feature>
<keyword evidence="11" id="KW-0156">Chromatin regulator</keyword>
<gene>
    <name evidence="33" type="primary">KMT2C</name>
    <name evidence="33" type="ORF">BLAG_LOCUS5107</name>
</gene>
<feature type="compositionally biased region" description="Basic residues" evidence="28">
    <location>
        <begin position="3776"/>
        <end position="3787"/>
    </location>
</feature>
<feature type="domain" description="PHD-type" evidence="29">
    <location>
        <begin position="913"/>
        <end position="963"/>
    </location>
</feature>
<feature type="compositionally biased region" description="Basic and acidic residues" evidence="28">
    <location>
        <begin position="1963"/>
        <end position="1979"/>
    </location>
</feature>
<feature type="compositionally biased region" description="Polar residues" evidence="28">
    <location>
        <begin position="3054"/>
        <end position="3096"/>
    </location>
</feature>
<feature type="compositionally biased region" description="Low complexity" evidence="28">
    <location>
        <begin position="3677"/>
        <end position="3700"/>
    </location>
</feature>
<dbReference type="SMART" id="SM00541">
    <property type="entry name" value="FYRN"/>
    <property type="match status" value="1"/>
</dbReference>
<feature type="region of interest" description="Disordered" evidence="28">
    <location>
        <begin position="747"/>
        <end position="845"/>
    </location>
</feature>
<keyword evidence="15" id="KW-0238">DNA-binding</keyword>
<feature type="domain" description="PHD-type" evidence="29">
    <location>
        <begin position="863"/>
        <end position="916"/>
    </location>
</feature>
<dbReference type="Pfam" id="PF13771">
    <property type="entry name" value="zf-HC5HC2H"/>
    <property type="match status" value="2"/>
</dbReference>
<dbReference type="InterPro" id="IPR003889">
    <property type="entry name" value="FYrich_C"/>
</dbReference>
<feature type="compositionally biased region" description="Pro residues" evidence="28">
    <location>
        <begin position="4186"/>
        <end position="4202"/>
    </location>
</feature>
<dbReference type="Pfam" id="PF00628">
    <property type="entry name" value="PHD"/>
    <property type="match status" value="4"/>
</dbReference>
<feature type="region of interest" description="Disordered" evidence="28">
    <location>
        <begin position="1519"/>
        <end position="1635"/>
    </location>
</feature>
<dbReference type="Pfam" id="PF05964">
    <property type="entry name" value="FYRN"/>
    <property type="match status" value="1"/>
</dbReference>
<evidence type="ECO:0000256" key="18">
    <source>
        <dbReference type="ARBA" id="ARBA00023163"/>
    </source>
</evidence>
<dbReference type="GO" id="GO:0140945">
    <property type="term" value="F:histone H3K4 monomethyltransferase activity"/>
    <property type="evidence" value="ECO:0007669"/>
    <property type="project" value="UniProtKB-EC"/>
</dbReference>
<dbReference type="CDD" id="cd15513">
    <property type="entry name" value="PHD5_KMT2C_like"/>
    <property type="match status" value="1"/>
</dbReference>
<dbReference type="PROSITE" id="PS50868">
    <property type="entry name" value="POST_SET"/>
    <property type="match status" value="1"/>
</dbReference>
<evidence type="ECO:0000256" key="5">
    <source>
        <dbReference type="ARBA" id="ARBA00022679"/>
    </source>
</evidence>
<sequence>MDGGEPSVTPPTQRRGPGRPRKDGLSPISRKRRGTSRGRGRGRVPVIDDDDDMPPAPVPVPIPVSVPNVPPVQPDYKPPITIKSEGEPVEVRTATDQQFLPQTGATVDPPMDTGPPPGDSFMTFGGGDSEAMGSDIRCAFCCCGERSLLGQGDMTRYDPTPGFNPFKRRIDRSQRFSTESAGDQNERSPKQHLTWRRQRGPGKSSRDRSKSPRRSNPHYESETSCCAAGMDELSCVGRAEEMDPSVVFEPSGHAWAHHCCAAWSEGVCLDDNGILINVDKAVFSGITQKCSYCKRFGATILCRNAKCNKLFHYPCAAGAGAFQDIKTMSLLCPEHLEEAETIGENACCVICDLPGDISDQLFCTSCGQHYHCTCLDPPVEINPVVRAGWQCPECKICQTCRQPGDDSKMLVCDTCDKGYHTFCLKPAMNTIPKNGWKCKTCLNRSESGPLIGTPELAMNCRVCGDCGSRTPGSGPSSRWHLNYSVCDSCYQQRNKGLYCPVCGKAYRHFTQKEMLQCDGCRKWIHAECDDSVDMATYQQMKENECQYEYLCPVCKNKDDSDVPYLSLSPQAITGDAAAATGNLSSSSSTVTSSEAAMAEAELREMEEMVAKGEDLGEAMDDLVFAAGKKEGGMEMMRTAQDPLQSSHDSFMSTNEDSFSSMDVDMSASQRGPLYQPHFWHPAGTSFFTEHPCHPPPPYHYTPRMYRQACMMRAYAHPGSMPVDSQAGAGLTSASPYLSALLIQSSGASTSAGTRGGMAPLPIQHGSGKPFGKRKLGPGRPRQGRGAGAPPGRKRQKHTGPPGKRGPKPKFKQGTVALPGTVGGSGTEPSPEKPSKSSKNDDEDEGMHTTVVLFSTDDKFTLMQDMCVSCGSFGQGAEGRLLSCSQCGQCYHPYCVNIKITKVVLSKGWRCLDCTVCEGCGKASDEGRLLLCDDCDVSYHIYCLDPPLTKVPKGGWRCKWCVCCTQCGATSPGYNCKWENNYTQCGPCASMVTCPLCQLNYHDEELIIQCSQCERWLHSECDGMHSEDEAERAADGGYHCVMCRPRTQPSPAHPPPTSVHSGTADSKGTAAHPFRLAITEPEAKPRPPQEFSVEGVLLTETGLRQIESLSITPPPKQKRVRRRPRLAAAASLSLLHSLADPKSEVSQALEHGETGEGKDANDPDFDPGPEHHRDEPADDSMEMSTADPTKPGEGGAKQKRKYRRGLRPGIGGFFARHRTRPSFMGRGRGAVPKTGMAPGLQATVARAPPASLGEAGNFVDAPEEEQLLEAAGPAVAAAVAAMPAVPAPEAPLTGKVVRPKRKRKRKPGLKESYPEYLQEAFFGKSLLDTSRTKDGQVILDTPSDEERVGTSQGPMMHQPVHPAGGEGFPLSAPGGMTGQQQPHAGQQHAQFLANQPPHTDHPHHGEMGEPGEIEMTEDDPLGLLPHELPHDDEIMSVLMGEDLGKATEGLDLDSVAVEHAENSQGSQNGDGESQSDPSKENNLDPQFENILSPAALDKMVTEGLAEMDSKDVEDLFSEVLSPDSREQQGTPTQGLPGTPTTSSQEPTFPMGHPMAPPMSQQHPGFHDNMPRPPPPSNLPIGGPPFPLPSQPGFPQEFARGELGSPFSPTFEPPSPWPAGGGPPPDGEQGSTAEGMTRNQFNVIKWEKEEQLGDDATISAVLYANMQHPELKEQYPDWPTRAKAIAKLWRKVTPEEKQPFLQRAKDNRAKMKSLSNKGLQHLSNNSNSNTPPSTPTPAPHTPPIMPPPSPLTRQPSDPSLGMNQGPNLGLVSSPGHPGIVSNQSRPTMGSSPNHPAMASSPSHPGLVSSPNHPGMVSSPNHPVVYPSPNQIAMGSSPNHPAMVNSPNHPAMVNSPNHPAMVNSPSHPAMVNSPNHPAMVNSPNHPAMVNSPNHPAMGSSPNHPAMGSSPNHPGIGGNQNIPLPGMCASPTQPGIPPNVPRMGPNPGMVRMGPVGGRTLTEQQQRMQKEQRQAWEAEQEQKWKQLQQMRAQQQKQQQQLLAEATKSESESHQSLLLTAELRENKKKRLEEEGVPEKSGPNGTPTSQSESSMMPPPPLPPTSDSVPPSSMAQDNFAAPHPPQADSTDPFVAPKAPAPRARSLSLTSQSDDPYARMPGTPRPSSQDPYAVQPGTPRPRSNSDSFVSRPLPEDPYSHMPGTPRPAPPSMSDDPYAKMPGTPRPGTGNRDPFQRPPLQRSLSDDPYAKMPGTPRPGPQANPFVRPSMPVRRASADDQFSQMAQRPQLPPDDPYASMPGTPRPPPQNDSFIPPLSQPSDPYQPSPIQDDPYAKMPGTPRPGPSRDPFKMPAAPRPPNQQDPLMPPPGRLPFSQASRPVGPSGPFPKPTLPDNDPYAQQPGTPRPTQDSDPFNPGPPQNAPFPPRMVGPQDPFGPRPGGMMSPRQQGPWQPQGNAFPQNAPPFDRNPGGMGQPRPVMERRYHLSQQGRVFPEGMQGQGPVMQGDSQHALKQQMGMMAGNNQSAMQSMIEKRQQIRELLRQQQERRRQRQMEQVKEEQFGAQIPLRHWPPEDSQGPPPPYAGPHGPTSTTSSNMLPPESWGGAGVPPQNFPGDRPPQPGDMHEPFLPGQRPPFMGGEERMRPPFLPRGQMFMNPRMQAQFAENRPDGQMQFPRGPGPNFPGQQPGDDMQANIPLQLRHPRGPFPQGPRGQQYIELKRPDEGPVPGGMMGERPRNPYIQIVQERLQQRSLMMQNQQRMMGPQPRLQHPPPGMQPPTSIESFDPLGRQNQMADNQAKFPFENSGVQGNMNQMGPRPFPPGAPHPPFTTASQQSFPSMQVRAPENQGMNPQQQEQQQQQQNSQPPPSGEETIASQNLDPSHDDLQDANIDDELFLGGEDFDILQYADPELDKQQMFNDIMGDPEEEQKKDKQPVDKKQGEEGNKMEQPGASGSDQTTTNQLTQKNVSNPEQKDTETKDATKQESPTSEADKLKDNVKAEMDPKTGVEDAGKSEGEVQGAAGNSGTEDAQQNQGDPKSADPNQQGDGLKQESPGDTAEGKPVSGEAQKTGEQQQDSSTQQQLLEKDPSVLESGTGQPTEGATKEEPTVASSCSVTPGTSSIPGLNADLQNVGVTSSAAVQPPSCLQTSMAPQGGPPVSTAVLQPGPGGVPVSIGMPTSSGQGLIQPTAGQLQGALRLRTERRLLLEEQPLLLEDLLEQERREQEQQRQQHQQQQVTAAADDDDDDTKPGTWPPQQTAPVSEPPPPIQTQSPTPQASTAQPPNQPRSIKEMMLQFGQSGPASLFRNFDTDKMSQMSDPIAKAKARVLMKISQVVQQIQGSGPHAQMLQAMNTMHHLQQQQQGGGGQPPLQPGIRPPFLPNMPNNPGNGQPGFRPNFPAQFQQGGNGQFGNNVEGFNVGPQPPVPFPNGPNGEIDPQQQRQYEEWLFQHQQLLQMQQKMLEAQVGKQKKQKKSLAARQRQQKKNGQELSETDENQLKAMTEQQSVLQKQLQQVREQQKKHSILIQEYRMKQHERAQEQQQSLQQSGFPPQGMMGPNNSPNPMMPQRMSPMIPPGQHSPLLSPRMDQSPMRHPTPPMGQASPSLGAGPPVPLPAQQFSEAGPPPPQAAQQQQQAQQQGQRMPPRVVLDDNNPFSEAFQEREKRERMERLREQQERQRMQLQQEIEQQRRLQQMERQDHDWHSQEVVQNNMANERRQGMMELPFFNTPEIPDIAGQLQQNPNPQQQQQQPPAQQQGPPFMGPGQGQPPMGQGPRFPPGGPNFPPGGPGSFPRGPLMHPRMPFPGPMGPIDPHQGFPVPPNYPMSGTPPETEKPKPKRKRNRKKKKSADNEEPPPPPSIPQGMPPDIPQNPMNPQAHTMPHPGMVQGNPMMPSARRDPSQPPLLDQSFTVPLRHMADGSQGQLDMNKHSLLLQHLTTEQKDALRMSATTADNILRPDSLDTDKLKAEMGKLDPQKADAGNGEGEKWKEEDTEEGKGEGNGDGRKDSPEKPAANQLLKALLQGTPTQNLLAKAGLPPCKALQEAQDTTVDTSTPEKVKKEEQEDSDDEEVINKLKLTPEQQKQLEMLEQMPETVPKGQNKWPTLNKKKEWDPKSLSSLPPAHSAPDVIVREQEEFEKRRQEYQQQLKKRKETQTKRASKKRKKDEEDEITKMKQNRFPSTEMIMSTVKQLSLCEPEISVNFALFPPYGSGPLNGDNQLKGTFGHAFLDGVQDYYSNFLKSETLSNPPTPPASLPPTPPPPGMARPPMVNGHLHPDEILGSRRAKLIGDQRSHDQGKMDTEPEPRRYQLLPHSEVSMTTADELMKEMVSHQRTITRAENSSVLGMDGSKTLQDVNVPPSLPTPPPSNLAPGEAPRFSRDATTPDSIVPSSSPESVIDDEVPPHPPKLISLNRGPNRGPSPTIPLIAPTPRRAKPASALAQPREHPTQASSQPGFPSSQASVFVQPSFSMPQSVIPPNTSTVDIRTSVSMPRATDAQVTSALARTSESAFSVSNLERMRTLVGQAGGALPPQRPDGNMSVSLTLSATAAEDINGIVAAVADLVRVPVPTSYEISEGVDYPSSMAEHFRLQQRKGDGVLSAQGVSLETLLQQGKPKFCRHCDVVVQGDGIRKASSDFPFLRDQEGRSDQVRTRFIPQDSSDSDSELTFCSSTCLMQFAISLQSRGRRETKEKAGSIVDHRSRDIVRPQHSEIPIHLSPSYVNNTSKPFSEGQGSEGKSERPRLKRRSDSNTSQTSQDLPPEPPKVLIKKWKGVRWRRWEVSIMVPKSTYRPPSEKEIDELMSKLGTCLKPDDLPVDSRCCVLCGKAGDGDTEAAARLLNMDLDMWVHLNCALWSTEVYETLNGALINVEMAYKRGQTLACTACNKIGATITCHRYNCKRIYHLICAIKENCMFFKDKTVMCPVHAPNKHENELVSLSVFRRVYVNRDESKQIAKIMRNYGEKKYTLRVGSLVFHNVGQLLPHQLQAFHTRTAIFPIGFEVTRLYWSMRYANKRCRYVCRVEENQGRPQLVIRVIEQGHEDVVFKGSTPKLVWLNILEPIEKMRRGSDVLKLFPNFITGEDLFGLTEPAVLRIVESLPGTEMLQDYFFRYGRHPLIELPLAINPTGCARSEPKMRTYIRRPHTLTSSNTSRSSQTTLTGEVLSPYHKQFAQSKSAQYRKLKQEWRNNVVLARSRIQGLGLFAARDIDKHVMVIEYIGVIIRNEVCNKRERIYEDQNRGVYMFRIDSDLVIDATLAGGPARYINHSCNPNCVAEVVNFEKEQKIIIISSRRLSKGEELTYDYKFDIEDDEQKIPCCCGAPNCRKWMN</sequence>
<feature type="compositionally biased region" description="Low complexity" evidence="28">
    <location>
        <begin position="3570"/>
        <end position="3582"/>
    </location>
</feature>
<dbReference type="FunFam" id="3.30.160.360:FF:000001">
    <property type="entry name" value="Histone-lysine N-methyltransferase"/>
    <property type="match status" value="1"/>
</dbReference>
<feature type="compositionally biased region" description="Low complexity" evidence="28">
    <location>
        <begin position="3213"/>
        <end position="3226"/>
    </location>
</feature>
<keyword evidence="21" id="KW-0012">Acyltransferase</keyword>
<dbReference type="CDD" id="cd19171">
    <property type="entry name" value="SET_KMT2C_2D"/>
    <property type="match status" value="1"/>
</dbReference>
<evidence type="ECO:0000256" key="24">
    <source>
        <dbReference type="ARBA" id="ARBA00058707"/>
    </source>
</evidence>
<feature type="region of interest" description="Disordered" evidence="28">
    <location>
        <begin position="1"/>
        <end position="78"/>
    </location>
</feature>